<dbReference type="SUPFAM" id="SSF48371">
    <property type="entry name" value="ARM repeat"/>
    <property type="match status" value="1"/>
</dbReference>
<evidence type="ECO:0000256" key="1">
    <source>
        <dbReference type="ARBA" id="ARBA00004496"/>
    </source>
</evidence>
<keyword evidence="4" id="KW-0677">Repeat</keyword>
<dbReference type="Pfam" id="PF13513">
    <property type="entry name" value="HEAT_EZ"/>
    <property type="match status" value="1"/>
</dbReference>
<dbReference type="Gene3D" id="1.25.10.10">
    <property type="entry name" value="Leucine-rich Repeat Variant"/>
    <property type="match status" value="1"/>
</dbReference>
<gene>
    <name evidence="6" type="ORF">LGLO00237_LOCUS17024</name>
</gene>
<dbReference type="AlphaFoldDB" id="A0A7S3YY80"/>
<evidence type="ECO:0000313" key="6">
    <source>
        <dbReference type="EMBL" id="CAE0665419.1"/>
    </source>
</evidence>
<dbReference type="GO" id="GO:0005737">
    <property type="term" value="C:cytoplasm"/>
    <property type="evidence" value="ECO:0007669"/>
    <property type="project" value="UniProtKB-SubCell"/>
</dbReference>
<keyword evidence="5" id="KW-0653">Protein transport</keyword>
<dbReference type="InterPro" id="IPR040122">
    <property type="entry name" value="Importin_beta"/>
</dbReference>
<dbReference type="PANTHER" id="PTHR10527">
    <property type="entry name" value="IMPORTIN BETA"/>
    <property type="match status" value="1"/>
</dbReference>
<evidence type="ECO:0000256" key="3">
    <source>
        <dbReference type="ARBA" id="ARBA00022490"/>
    </source>
</evidence>
<proteinExistence type="predicted"/>
<accession>A0A7S3YY80</accession>
<evidence type="ECO:0000256" key="5">
    <source>
        <dbReference type="ARBA" id="ARBA00022927"/>
    </source>
</evidence>
<dbReference type="InterPro" id="IPR016024">
    <property type="entry name" value="ARM-type_fold"/>
</dbReference>
<protein>
    <recommendedName>
        <fullName evidence="7">Importin N-terminal domain-containing protein</fullName>
    </recommendedName>
</protein>
<sequence>MESTQDQGDPQWSLRKSCAQSLDNLSHIVGADLLPVLLPLINKLLNHEDWSRRESAILALGAVAGGCSAGIEKNLEQIFTYLLNLSRDQRALIRRIACWTLSRYAEYFIKADDKKYLQPLIICLLERMVDGNKKVQKAACSAMVQIQDLSAPSSKAAAFLDPILTKLVLCLGKYQQANMHTLYDCIAAVAKASGGRIGQSKYLEVLVPKLLRQWSTMESGNYGMFPLLECLSSVALASGKGFQPYAKVIFPQCIKLIQANLKTLKEQRKLGEEKLKWDSKKSNGYQRFEGADSIICCVELAGCIYRSCGHLSHQLADPAAILRTLFECMNDENPNIRQSAMAWLGDITCVAPHFIGSYFPDIVRAILRNLDPRYPCVCSNAAWAVGEAAVRLGPRGIRPFAEAIMRKLIPVIVNPRLDPNLLHNVAITISRMGLVCPDDVCAHLEHFGKSWCQNLVGIDQPREAEMAYRGLCNVVSKRPQAMLSAGIFMALCDTIASYSTPSQELHRIMKNLLHSFRAMLHNRWSELFGHCNPELRYHLACVYDLH</sequence>
<keyword evidence="3" id="KW-0963">Cytoplasm</keyword>
<keyword evidence="2" id="KW-0813">Transport</keyword>
<organism evidence="6">
    <name type="scientific">Lotharella globosa</name>
    <dbReference type="NCBI Taxonomy" id="91324"/>
    <lineage>
        <taxon>Eukaryota</taxon>
        <taxon>Sar</taxon>
        <taxon>Rhizaria</taxon>
        <taxon>Cercozoa</taxon>
        <taxon>Chlorarachniophyceae</taxon>
        <taxon>Lotharella</taxon>
    </lineage>
</organism>
<name>A0A7S3YY80_9EUKA</name>
<dbReference type="InterPro" id="IPR011989">
    <property type="entry name" value="ARM-like"/>
</dbReference>
<evidence type="ECO:0008006" key="7">
    <source>
        <dbReference type="Google" id="ProtNLM"/>
    </source>
</evidence>
<reference evidence="6" key="1">
    <citation type="submission" date="2021-01" db="EMBL/GenBank/DDBJ databases">
        <authorList>
            <person name="Corre E."/>
            <person name="Pelletier E."/>
            <person name="Niang G."/>
            <person name="Scheremetjew M."/>
            <person name="Finn R."/>
            <person name="Kale V."/>
            <person name="Holt S."/>
            <person name="Cochrane G."/>
            <person name="Meng A."/>
            <person name="Brown T."/>
            <person name="Cohen L."/>
        </authorList>
    </citation>
    <scope>NUCLEOTIDE SEQUENCE</scope>
    <source>
        <strain evidence="6">CCCM811</strain>
    </source>
</reference>
<evidence type="ECO:0000256" key="4">
    <source>
        <dbReference type="ARBA" id="ARBA00022737"/>
    </source>
</evidence>
<dbReference type="EMBL" id="HBIV01023679">
    <property type="protein sequence ID" value="CAE0665419.1"/>
    <property type="molecule type" value="Transcribed_RNA"/>
</dbReference>
<comment type="subcellular location">
    <subcellularLocation>
        <location evidence="1">Cytoplasm</location>
    </subcellularLocation>
</comment>
<evidence type="ECO:0000256" key="2">
    <source>
        <dbReference type="ARBA" id="ARBA00022448"/>
    </source>
</evidence>
<dbReference type="GO" id="GO:0006606">
    <property type="term" value="P:protein import into nucleus"/>
    <property type="evidence" value="ECO:0007669"/>
    <property type="project" value="InterPro"/>
</dbReference>